<dbReference type="PANTHER" id="PTHR20881">
    <property type="entry name" value="3-METHYL-2-OXOBUTANOATE HYDROXYMETHYLTRANSFERASE"/>
    <property type="match status" value="1"/>
</dbReference>
<sequence>MNIAQLKAFKESGEKITCLTAYDASFAKLFDECGVDMILVGDSLGNVIQGGENTLAVSMNDMIYHTKNVAKTCQKALLIADMPYHSYDSAEQTLDNAKLLIDAGAQMVKFEGGHEHKASFKILQDNNIAVCGHLGLQPQSVLEMGGYKVQGRDEVSANQIIEDAKLLESWGVAVLVLECIPSDLAKKVSQSLSIPTIGIGAGVDCDGQVLVSYDMLGINTSNMPKFVKNFLTDNCDIKGAVNAFIKAVKDQSFPTGEHSY</sequence>
<dbReference type="Gene3D" id="3.20.20.60">
    <property type="entry name" value="Phosphoenolpyruvate-binding domains"/>
    <property type="match status" value="1"/>
</dbReference>
<dbReference type="FunFam" id="3.20.20.60:FF:000003">
    <property type="entry name" value="3-methyl-2-oxobutanoate hydroxymethyltransferase"/>
    <property type="match status" value="1"/>
</dbReference>
<dbReference type="GO" id="GO:0003864">
    <property type="term" value="F:3-methyl-2-oxobutanoate hydroxymethyltransferase activity"/>
    <property type="evidence" value="ECO:0007669"/>
    <property type="project" value="UniProtKB-EC"/>
</dbReference>
<dbReference type="SUPFAM" id="SSF51621">
    <property type="entry name" value="Phosphoenolpyruvate/pyruvate domain"/>
    <property type="match status" value="1"/>
</dbReference>
<evidence type="ECO:0000313" key="5">
    <source>
        <dbReference type="EMBL" id="SFV79974.1"/>
    </source>
</evidence>
<dbReference type="PIRSF" id="PIRSF000388">
    <property type="entry name" value="Pantoate_hydroxy_MeTrfase"/>
    <property type="match status" value="1"/>
</dbReference>
<comment type="pathway">
    <text evidence="1">Cofactor biosynthesis; (R)-pantothenate biosynthesis; (R)-pantoate from 3-methyl-2-oxobutanoate: step 1/2.</text>
</comment>
<dbReference type="InterPro" id="IPR040442">
    <property type="entry name" value="Pyrv_kinase-like_dom_sf"/>
</dbReference>
<dbReference type="GO" id="GO:0000287">
    <property type="term" value="F:magnesium ion binding"/>
    <property type="evidence" value="ECO:0007669"/>
    <property type="project" value="TreeGrafter"/>
</dbReference>
<protein>
    <recommendedName>
        <fullName evidence="3">3-methyl-2-oxobutanoate hydroxymethyltransferase</fullName>
        <ecNumber evidence="3">2.1.2.11</ecNumber>
    </recommendedName>
</protein>
<evidence type="ECO:0000256" key="1">
    <source>
        <dbReference type="ARBA" id="ARBA00005033"/>
    </source>
</evidence>
<dbReference type="Pfam" id="PF02548">
    <property type="entry name" value="Pantoate_transf"/>
    <property type="match status" value="1"/>
</dbReference>
<evidence type="ECO:0000256" key="2">
    <source>
        <dbReference type="ARBA" id="ARBA00008676"/>
    </source>
</evidence>
<evidence type="ECO:0000313" key="6">
    <source>
        <dbReference type="EMBL" id="SFV83403.1"/>
    </source>
</evidence>
<dbReference type="GO" id="GO:0008168">
    <property type="term" value="F:methyltransferase activity"/>
    <property type="evidence" value="ECO:0007669"/>
    <property type="project" value="UniProtKB-KW"/>
</dbReference>
<keyword evidence="5" id="KW-0489">Methyltransferase</keyword>
<dbReference type="GO" id="GO:0015940">
    <property type="term" value="P:pantothenate biosynthetic process"/>
    <property type="evidence" value="ECO:0007669"/>
    <property type="project" value="InterPro"/>
</dbReference>
<dbReference type="HAMAP" id="MF_00156">
    <property type="entry name" value="PanB"/>
    <property type="match status" value="1"/>
</dbReference>
<dbReference type="EC" id="2.1.2.11" evidence="3"/>
<dbReference type="AlphaFoldDB" id="A0A1W1DFF1"/>
<comment type="similarity">
    <text evidence="2">Belongs to the PanB family.</text>
</comment>
<evidence type="ECO:0000256" key="4">
    <source>
        <dbReference type="ARBA" id="ARBA00022679"/>
    </source>
</evidence>
<dbReference type="InterPro" id="IPR015813">
    <property type="entry name" value="Pyrv/PenolPyrv_kinase-like_dom"/>
</dbReference>
<keyword evidence="4 5" id="KW-0808">Transferase</keyword>
<dbReference type="EMBL" id="FPHW01000009">
    <property type="protein sequence ID" value="SFV83403.1"/>
    <property type="molecule type" value="Genomic_DNA"/>
</dbReference>
<dbReference type="NCBIfam" id="NF001452">
    <property type="entry name" value="PRK00311.1"/>
    <property type="match status" value="1"/>
</dbReference>
<organism evidence="5">
    <name type="scientific">hydrothermal vent metagenome</name>
    <dbReference type="NCBI Taxonomy" id="652676"/>
    <lineage>
        <taxon>unclassified sequences</taxon>
        <taxon>metagenomes</taxon>
        <taxon>ecological metagenomes</taxon>
    </lineage>
</organism>
<dbReference type="GO" id="GO:0032259">
    <property type="term" value="P:methylation"/>
    <property type="evidence" value="ECO:0007669"/>
    <property type="project" value="UniProtKB-KW"/>
</dbReference>
<dbReference type="PANTHER" id="PTHR20881:SF0">
    <property type="entry name" value="3-METHYL-2-OXOBUTANOATE HYDROXYMETHYLTRANSFERASE"/>
    <property type="match status" value="1"/>
</dbReference>
<dbReference type="EMBL" id="FPHU01000025">
    <property type="protein sequence ID" value="SFV79974.1"/>
    <property type="molecule type" value="Genomic_DNA"/>
</dbReference>
<accession>A0A1W1DFF1</accession>
<name>A0A1W1DFF1_9ZZZZ</name>
<dbReference type="InterPro" id="IPR003700">
    <property type="entry name" value="Pantoate_hydroxy_MeTrfase"/>
</dbReference>
<evidence type="ECO:0000256" key="3">
    <source>
        <dbReference type="ARBA" id="ARBA00012618"/>
    </source>
</evidence>
<dbReference type="CDD" id="cd06557">
    <property type="entry name" value="KPHMT-like"/>
    <property type="match status" value="1"/>
</dbReference>
<dbReference type="GO" id="GO:0005737">
    <property type="term" value="C:cytoplasm"/>
    <property type="evidence" value="ECO:0007669"/>
    <property type="project" value="TreeGrafter"/>
</dbReference>
<gene>
    <name evidence="5" type="ORF">MNB_SUP05-13-22</name>
    <name evidence="6" type="ORF">MNB_SUP05-7-924</name>
</gene>
<proteinExistence type="inferred from homology"/>
<reference evidence="5" key="1">
    <citation type="submission" date="2016-10" db="EMBL/GenBank/DDBJ databases">
        <authorList>
            <person name="de Groot N.N."/>
        </authorList>
    </citation>
    <scope>NUCLEOTIDE SEQUENCE</scope>
</reference>
<dbReference type="NCBIfam" id="TIGR00222">
    <property type="entry name" value="panB"/>
    <property type="match status" value="1"/>
</dbReference>